<evidence type="ECO:0000256" key="1">
    <source>
        <dbReference type="SAM" id="MobiDB-lite"/>
    </source>
</evidence>
<feature type="region of interest" description="Disordered" evidence="1">
    <location>
        <begin position="1"/>
        <end position="38"/>
    </location>
</feature>
<dbReference type="AlphaFoldDB" id="A0AAV1V1X6"/>
<comment type="caution">
    <text evidence="2">The sequence shown here is derived from an EMBL/GenBank/DDBJ whole genome shotgun (WGS) entry which is preliminary data.</text>
</comment>
<evidence type="ECO:0000313" key="3">
    <source>
        <dbReference type="Proteomes" id="UP001162060"/>
    </source>
</evidence>
<gene>
    <name evidence="2" type="ORF">PM001_LOCUS26046</name>
</gene>
<name>A0AAV1V1X6_9STRA</name>
<sequence length="38" mass="3879">MATSADRSAALRTRSKRGDKVGVGDGMGQSDTKKALGV</sequence>
<proteinExistence type="predicted"/>
<dbReference type="EMBL" id="CAKLBY020000259">
    <property type="protein sequence ID" value="CAK7940896.1"/>
    <property type="molecule type" value="Genomic_DNA"/>
</dbReference>
<organism evidence="2 3">
    <name type="scientific">Peronospora matthiolae</name>
    <dbReference type="NCBI Taxonomy" id="2874970"/>
    <lineage>
        <taxon>Eukaryota</taxon>
        <taxon>Sar</taxon>
        <taxon>Stramenopiles</taxon>
        <taxon>Oomycota</taxon>
        <taxon>Peronosporomycetes</taxon>
        <taxon>Peronosporales</taxon>
        <taxon>Peronosporaceae</taxon>
        <taxon>Peronospora</taxon>
    </lineage>
</organism>
<reference evidence="2" key="1">
    <citation type="submission" date="2024-01" db="EMBL/GenBank/DDBJ databases">
        <authorList>
            <person name="Webb A."/>
        </authorList>
    </citation>
    <scope>NUCLEOTIDE SEQUENCE</scope>
    <source>
        <strain evidence="2">Pm1</strain>
    </source>
</reference>
<evidence type="ECO:0000313" key="2">
    <source>
        <dbReference type="EMBL" id="CAK7940896.1"/>
    </source>
</evidence>
<dbReference type="Proteomes" id="UP001162060">
    <property type="component" value="Unassembled WGS sequence"/>
</dbReference>
<accession>A0AAV1V1X6</accession>
<protein>
    <submittedName>
        <fullName evidence="2">Uncharacterized protein</fullName>
    </submittedName>
</protein>